<reference evidence="1" key="1">
    <citation type="submission" date="2003-11" db="EMBL/GenBank/DDBJ databases">
        <title>Genomic sequence of the W chromosome of Bombyx mori.</title>
        <authorList>
            <person name="Abe H."/>
            <person name="Mita K."/>
            <person name="Yasukochi Y."/>
            <person name="Oshiki T."/>
            <person name="Shimada T."/>
        </authorList>
    </citation>
    <scope>NUCLEOTIDE SEQUENCE</scope>
    <source>
        <strain evidence="1">P50</strain>
    </source>
</reference>
<dbReference type="AlphaFoldDB" id="Q5KTM6"/>
<dbReference type="PANTHER" id="PTHR47510">
    <property type="entry name" value="REVERSE TRANSCRIPTASE DOMAIN-CONTAINING PROTEIN"/>
    <property type="match status" value="1"/>
</dbReference>
<protein>
    <submittedName>
        <fullName evidence="1">Reverse transcriptase</fullName>
    </submittedName>
</protein>
<keyword evidence="1" id="KW-0548">Nucleotidyltransferase</keyword>
<keyword evidence="1" id="KW-0695">RNA-directed DNA polymerase</keyword>
<gene>
    <name evidence="1" type="primary">gag</name>
</gene>
<accession>Q5KTM6</accession>
<evidence type="ECO:0000313" key="1">
    <source>
        <dbReference type="EMBL" id="BAD86651.1"/>
    </source>
</evidence>
<keyword evidence="1" id="KW-0808">Transferase</keyword>
<dbReference type="GO" id="GO:0003964">
    <property type="term" value="F:RNA-directed DNA polymerase activity"/>
    <property type="evidence" value="ECO:0007669"/>
    <property type="project" value="UniProtKB-KW"/>
</dbReference>
<sequence>VDWSTVFGSDTVDDMVLSFNKNISLLYDNHAPIRRVRVKQLPSPWLSDSIKRMMARRDKAKRRYRKLPTEDNLITYKKLRNRCNRMCRDAKRRHIHSSLEGLNTCQIWKFLNSLGIGKHLNETSFTINLDALNKHFSQAPIILNDSTKSSTLLQLSKRPLPMCTPFTFTPVTECDVKRSILSIST</sequence>
<proteinExistence type="predicted"/>
<organism evidence="1">
    <name type="scientific">Bombyx mori</name>
    <name type="common">Silk moth</name>
    <dbReference type="NCBI Taxonomy" id="7091"/>
    <lineage>
        <taxon>Eukaryota</taxon>
        <taxon>Metazoa</taxon>
        <taxon>Ecdysozoa</taxon>
        <taxon>Arthropoda</taxon>
        <taxon>Hexapoda</taxon>
        <taxon>Insecta</taxon>
        <taxon>Pterygota</taxon>
        <taxon>Neoptera</taxon>
        <taxon>Endopterygota</taxon>
        <taxon>Lepidoptera</taxon>
        <taxon>Glossata</taxon>
        <taxon>Ditrysia</taxon>
        <taxon>Bombycoidea</taxon>
        <taxon>Bombycidae</taxon>
        <taxon>Bombycinae</taxon>
        <taxon>Bombyx</taxon>
    </lineage>
</organism>
<dbReference type="PANTHER" id="PTHR47510:SF3">
    <property type="entry name" value="ENDO_EXONUCLEASE_PHOSPHATASE DOMAIN-CONTAINING PROTEIN"/>
    <property type="match status" value="1"/>
</dbReference>
<dbReference type="EMBL" id="AB126051">
    <property type="protein sequence ID" value="BAD86651.1"/>
    <property type="molecule type" value="Genomic_DNA"/>
</dbReference>
<name>Q5KTM6_BOMMO</name>
<feature type="non-terminal residue" evidence="1">
    <location>
        <position position="185"/>
    </location>
</feature>
<feature type="non-terminal residue" evidence="1">
    <location>
        <position position="1"/>
    </location>
</feature>